<evidence type="ECO:0000256" key="3">
    <source>
        <dbReference type="ARBA" id="ARBA00022692"/>
    </source>
</evidence>
<evidence type="ECO:0000313" key="9">
    <source>
        <dbReference type="EMBL" id="EAU88860.2"/>
    </source>
</evidence>
<dbReference type="InterPro" id="IPR036259">
    <property type="entry name" value="MFS_trans_sf"/>
</dbReference>
<organism evidence="9 10">
    <name type="scientific">Coprinopsis cinerea (strain Okayama-7 / 130 / ATCC MYA-4618 / FGSC 9003)</name>
    <name type="common">Inky cap fungus</name>
    <name type="synonym">Hormographiella aspergillata</name>
    <dbReference type="NCBI Taxonomy" id="240176"/>
    <lineage>
        <taxon>Eukaryota</taxon>
        <taxon>Fungi</taxon>
        <taxon>Dikarya</taxon>
        <taxon>Basidiomycota</taxon>
        <taxon>Agaricomycotina</taxon>
        <taxon>Agaricomycetes</taxon>
        <taxon>Agaricomycetidae</taxon>
        <taxon>Agaricales</taxon>
        <taxon>Agaricineae</taxon>
        <taxon>Psathyrellaceae</taxon>
        <taxon>Coprinopsis</taxon>
    </lineage>
</organism>
<feature type="transmembrane region" description="Helical" evidence="7">
    <location>
        <begin position="398"/>
        <end position="419"/>
    </location>
</feature>
<keyword evidence="3 7" id="KW-0812">Transmembrane</keyword>
<proteinExistence type="inferred from homology"/>
<feature type="transmembrane region" description="Helical" evidence="7">
    <location>
        <begin position="331"/>
        <end position="354"/>
    </location>
</feature>
<accession>A8NEZ4</accession>
<dbReference type="SUPFAM" id="SSF103473">
    <property type="entry name" value="MFS general substrate transporter"/>
    <property type="match status" value="1"/>
</dbReference>
<sequence>MPSLQRRKIDWHIMPLMCILYLMAFADKATLGQSAVLGIIPDAHLTQSQFNWLGTVFYFSYLLFEYPQNLALQRFPVGKWMSINIFVWAIALMAHAACKSFATLFVVRFILGACEGAITPGFMIVTSMFYTREEQTRRVGYWFLMNGTAIIVLGLVGFGVLHIKTPSFAPWQWLMMITGLVTLVTSVLFWFFFPDSPTSAWFLTQEERSLAVQRISANQSGIENKKWKKDQFLEAFRDPKIWVMALFAAIVQVPNSLANQRQIIVHQFGFSTLKTTLLGCVDGLVEIIYIWAGVAIASIPAVGRGHAAALISIPALVGSLLVNALPSENQVGLLFSYWVSIFFIVPFPLFLGWVGSIVSGHTKKTTANAIILIAYAIGNAAGPFMWRKHYQPRNHVPWAIISACIVSGAFLMVVLRTMLVRENRRRDKEPRDETYDDVCVVKETEDGKKIEQKIDKAFLDLTDIQNRDFRYIL</sequence>
<comment type="similarity">
    <text evidence="6">Belongs to the major facilitator superfamily. Allantoate permease family.</text>
</comment>
<comment type="caution">
    <text evidence="9">The sequence shown here is derived from an EMBL/GenBank/DDBJ whole genome shotgun (WGS) entry which is preliminary data.</text>
</comment>
<keyword evidence="2" id="KW-0813">Transport</keyword>
<dbReference type="PANTHER" id="PTHR43791">
    <property type="entry name" value="PERMEASE-RELATED"/>
    <property type="match status" value="1"/>
</dbReference>
<keyword evidence="4 7" id="KW-1133">Transmembrane helix</keyword>
<dbReference type="GO" id="GO:0022857">
    <property type="term" value="F:transmembrane transporter activity"/>
    <property type="evidence" value="ECO:0007669"/>
    <property type="project" value="InterPro"/>
</dbReference>
<keyword evidence="5 7" id="KW-0472">Membrane</keyword>
<keyword evidence="10" id="KW-1185">Reference proteome</keyword>
<dbReference type="InterPro" id="IPR020846">
    <property type="entry name" value="MFS_dom"/>
</dbReference>
<dbReference type="GeneID" id="6009665"/>
<evidence type="ECO:0000256" key="2">
    <source>
        <dbReference type="ARBA" id="ARBA00022448"/>
    </source>
</evidence>
<dbReference type="HOGENOM" id="CLU_001265_0_5_1"/>
<dbReference type="Proteomes" id="UP000001861">
    <property type="component" value="Unassembled WGS sequence"/>
</dbReference>
<evidence type="ECO:0000256" key="4">
    <source>
        <dbReference type="ARBA" id="ARBA00022989"/>
    </source>
</evidence>
<dbReference type="OrthoDB" id="6730379at2759"/>
<comment type="subcellular location">
    <subcellularLocation>
        <location evidence="1">Membrane</location>
        <topology evidence="1">Multi-pass membrane protein</topology>
    </subcellularLocation>
</comment>
<dbReference type="RefSeq" id="XP_001833171.2">
    <property type="nucleotide sequence ID" value="XM_001833119.2"/>
</dbReference>
<feature type="domain" description="Major facilitator superfamily (MFS) profile" evidence="8">
    <location>
        <begin position="13"/>
        <end position="425"/>
    </location>
</feature>
<dbReference type="OMA" id="LMCILYM"/>
<dbReference type="InterPro" id="IPR011701">
    <property type="entry name" value="MFS"/>
</dbReference>
<dbReference type="PROSITE" id="PS50850">
    <property type="entry name" value="MFS"/>
    <property type="match status" value="1"/>
</dbReference>
<evidence type="ECO:0000256" key="6">
    <source>
        <dbReference type="ARBA" id="ARBA00037968"/>
    </source>
</evidence>
<dbReference type="GO" id="GO:0016020">
    <property type="term" value="C:membrane"/>
    <property type="evidence" value="ECO:0007669"/>
    <property type="project" value="UniProtKB-SubCell"/>
</dbReference>
<dbReference type="Pfam" id="PF07690">
    <property type="entry name" value="MFS_1"/>
    <property type="match status" value="1"/>
</dbReference>
<dbReference type="VEuPathDB" id="FungiDB:CC1G_01233"/>
<dbReference type="eggNOG" id="KOG2533">
    <property type="taxonomic scope" value="Eukaryota"/>
</dbReference>
<evidence type="ECO:0000256" key="1">
    <source>
        <dbReference type="ARBA" id="ARBA00004141"/>
    </source>
</evidence>
<feature type="transmembrane region" description="Helical" evidence="7">
    <location>
        <begin position="78"/>
        <end position="97"/>
    </location>
</feature>
<dbReference type="KEGG" id="cci:CC1G_01233"/>
<evidence type="ECO:0000259" key="8">
    <source>
        <dbReference type="PROSITE" id="PS50850"/>
    </source>
</evidence>
<feature type="transmembrane region" description="Helical" evidence="7">
    <location>
        <begin position="142"/>
        <end position="161"/>
    </location>
</feature>
<evidence type="ECO:0000256" key="7">
    <source>
        <dbReference type="SAM" id="Phobius"/>
    </source>
</evidence>
<name>A8NEZ4_COPC7</name>
<dbReference type="FunFam" id="1.20.1250.20:FF:000064">
    <property type="entry name" value="MFS allantoate transporter"/>
    <property type="match status" value="1"/>
</dbReference>
<dbReference type="PANTHER" id="PTHR43791:SF63">
    <property type="entry name" value="HIGH AFFINITY CYSTEINE TRANSPORTER"/>
    <property type="match status" value="1"/>
</dbReference>
<dbReference type="InParanoid" id="A8NEZ4"/>
<reference evidence="9 10" key="1">
    <citation type="journal article" date="2010" name="Proc. Natl. Acad. Sci. U.S.A.">
        <title>Insights into evolution of multicellular fungi from the assembled chromosomes of the mushroom Coprinopsis cinerea (Coprinus cinereus).</title>
        <authorList>
            <person name="Stajich J.E."/>
            <person name="Wilke S.K."/>
            <person name="Ahren D."/>
            <person name="Au C.H."/>
            <person name="Birren B.W."/>
            <person name="Borodovsky M."/>
            <person name="Burns C."/>
            <person name="Canback B."/>
            <person name="Casselton L.A."/>
            <person name="Cheng C.K."/>
            <person name="Deng J."/>
            <person name="Dietrich F.S."/>
            <person name="Fargo D.C."/>
            <person name="Farman M.L."/>
            <person name="Gathman A.C."/>
            <person name="Goldberg J."/>
            <person name="Guigo R."/>
            <person name="Hoegger P.J."/>
            <person name="Hooker J.B."/>
            <person name="Huggins A."/>
            <person name="James T.Y."/>
            <person name="Kamada T."/>
            <person name="Kilaru S."/>
            <person name="Kodira C."/>
            <person name="Kues U."/>
            <person name="Kupfer D."/>
            <person name="Kwan H.S."/>
            <person name="Lomsadze A."/>
            <person name="Li W."/>
            <person name="Lilly W.W."/>
            <person name="Ma L.J."/>
            <person name="Mackey A.J."/>
            <person name="Manning G."/>
            <person name="Martin F."/>
            <person name="Muraguchi H."/>
            <person name="Natvig D.O."/>
            <person name="Palmerini H."/>
            <person name="Ramesh M.A."/>
            <person name="Rehmeyer C.J."/>
            <person name="Roe B.A."/>
            <person name="Shenoy N."/>
            <person name="Stanke M."/>
            <person name="Ter-Hovhannisyan V."/>
            <person name="Tunlid A."/>
            <person name="Velagapudi R."/>
            <person name="Vision T.J."/>
            <person name="Zeng Q."/>
            <person name="Zolan M.E."/>
            <person name="Pukkila P.J."/>
        </authorList>
    </citation>
    <scope>NUCLEOTIDE SEQUENCE [LARGE SCALE GENOMIC DNA]</scope>
    <source>
        <strain evidence="10">Okayama-7 / 130 / ATCC MYA-4618 / FGSC 9003</strain>
    </source>
</reference>
<dbReference type="EMBL" id="AACS02000002">
    <property type="protein sequence ID" value="EAU88860.2"/>
    <property type="molecule type" value="Genomic_DNA"/>
</dbReference>
<feature type="transmembrane region" description="Helical" evidence="7">
    <location>
        <begin position="109"/>
        <end position="130"/>
    </location>
</feature>
<evidence type="ECO:0000256" key="5">
    <source>
        <dbReference type="ARBA" id="ARBA00023136"/>
    </source>
</evidence>
<feature type="transmembrane region" description="Helical" evidence="7">
    <location>
        <begin position="50"/>
        <end position="66"/>
    </location>
</feature>
<dbReference type="FunCoup" id="A8NEZ4">
    <property type="interactions" value="54"/>
</dbReference>
<gene>
    <name evidence="9" type="ORF">CC1G_01233</name>
</gene>
<dbReference type="Gene3D" id="1.20.1250.20">
    <property type="entry name" value="MFS general substrate transporter like domains"/>
    <property type="match status" value="1"/>
</dbReference>
<feature type="transmembrane region" description="Helical" evidence="7">
    <location>
        <begin position="173"/>
        <end position="193"/>
    </location>
</feature>
<protein>
    <submittedName>
        <fullName evidence="9">Membrane transporter</fullName>
    </submittedName>
</protein>
<dbReference type="AlphaFoldDB" id="A8NEZ4"/>
<evidence type="ECO:0000313" key="10">
    <source>
        <dbReference type="Proteomes" id="UP000001861"/>
    </source>
</evidence>
<feature type="transmembrane region" description="Helical" evidence="7">
    <location>
        <begin position="366"/>
        <end position="386"/>
    </location>
</feature>